<proteinExistence type="predicted"/>
<dbReference type="OrthoDB" id="1416113at2"/>
<protein>
    <submittedName>
        <fullName evidence="1">Uncharacterized protein</fullName>
    </submittedName>
</protein>
<comment type="caution">
    <text evidence="1">The sequence shown here is derived from an EMBL/GenBank/DDBJ whole genome shotgun (WGS) entry which is preliminary data.</text>
</comment>
<evidence type="ECO:0000313" key="1">
    <source>
        <dbReference type="EMBL" id="RKI94267.1"/>
    </source>
</evidence>
<dbReference type="Proteomes" id="UP000280696">
    <property type="component" value="Unassembled WGS sequence"/>
</dbReference>
<dbReference type="AlphaFoldDB" id="A0A3A9AS87"/>
<keyword evidence="2" id="KW-1185">Reference proteome</keyword>
<accession>A0A3A9AS87</accession>
<organism evidence="1 2">
    <name type="scientific">Parablautia intestinalis</name>
    <dbReference type="NCBI Taxonomy" id="2320100"/>
    <lineage>
        <taxon>Bacteria</taxon>
        <taxon>Bacillati</taxon>
        <taxon>Bacillota</taxon>
        <taxon>Clostridia</taxon>
        <taxon>Lachnospirales</taxon>
        <taxon>Lachnospiraceae</taxon>
        <taxon>Parablautia</taxon>
    </lineage>
</organism>
<dbReference type="EMBL" id="RAYQ01000001">
    <property type="protein sequence ID" value="RKI94267.1"/>
    <property type="molecule type" value="Genomic_DNA"/>
</dbReference>
<dbReference type="RefSeq" id="WP_120466102.1">
    <property type="nucleotide sequence ID" value="NZ_RAYQ01000001.1"/>
</dbReference>
<sequence length="743" mass="87311">MKEKELQEKIINKFKTNTFFDLIKNKHIIEKTLEKFSDDEMLPYLSVDYLLRLNYFKGCKIVLEGIENKEYNNELTILNGESIRNISLEDEQQLYPDLLLYNKSKGKYIIGELKRSKETERQAITELLGYELEIKNHLPLSANSDILMILISFDYSTLLQHSIESLILDSKPVMCLVPVIEDDEFQYFDIFVPDCWTNTNYPFLDEKAFQGTTYSVYNLSDQEEEKSIVDSLDMSLTAIEYVKGKCEKYKLHGFSLIWLPDDLEGERICITIFLVNPYYIFYHSSNRTAGTPITDNINENIEDYQLHAMNYDMVHFVFSEADRYLRQDMDVMIDSNMDLHFFRKYMIYKGNAVKCDCWGEFGESIRLAFLKENIRKVINPRWGDFHEPVVFFKLFDLITENYIFASGFDNLYDYFIFGVKIGCLSNLCIYYSAIKTNDEGESVDENNIVTEKIVPLISQLKNRILWEIYKLENSLQEIQMRYDLDLEMKRFGVSDKKCFDELSQYMLDFMVKFKKHINEKCRLIMDMGYQNGAFFDDFFWKMTGLEQQNFFKSNIINTIYPVFCEGLRELIDLQDISIDSELFQILIELSEIFPVSFTGGREGAHQLCKEYAAIPAKQFNETMDGLEKDLKARLVKKYFKYVLMQSKSFEVRSEYISTMDLLKKFDMDFLLKCVTQERNKQNRICIYIKDNDSPAIVQAVDGTVLAKEIDLAPKEKIAVYREYGGIELIEFIDLQELSSYFSG</sequence>
<name>A0A3A9AS87_9FIRM</name>
<gene>
    <name evidence="1" type="ORF">D7V94_01590</name>
</gene>
<evidence type="ECO:0000313" key="2">
    <source>
        <dbReference type="Proteomes" id="UP000280696"/>
    </source>
</evidence>
<reference evidence="1 2" key="1">
    <citation type="submission" date="2018-09" db="EMBL/GenBank/DDBJ databases">
        <title>Murine metabolic-syndrome-specific gut microbial biobank.</title>
        <authorList>
            <person name="Liu C."/>
        </authorList>
    </citation>
    <scope>NUCLEOTIDE SEQUENCE [LARGE SCALE GENOMIC DNA]</scope>
    <source>
        <strain evidence="1 2">0.1xD8-82</strain>
    </source>
</reference>